<feature type="compositionally biased region" description="Acidic residues" evidence="14">
    <location>
        <begin position="804"/>
        <end position="839"/>
    </location>
</feature>
<proteinExistence type="inferred from homology"/>
<comment type="similarity">
    <text evidence="2">Belongs to the FtsK/SpoIIIE/SftA family.</text>
</comment>
<dbReference type="InterPro" id="IPR025199">
    <property type="entry name" value="FtsK_4TM"/>
</dbReference>
<evidence type="ECO:0000256" key="11">
    <source>
        <dbReference type="ARBA" id="ARBA00023136"/>
    </source>
</evidence>
<dbReference type="SUPFAM" id="SSF48371">
    <property type="entry name" value="ARM repeat"/>
    <property type="match status" value="1"/>
</dbReference>
<keyword evidence="7" id="KW-0159">Chromosome partition</keyword>
<dbReference type="GO" id="GO:0005886">
    <property type="term" value="C:plasma membrane"/>
    <property type="evidence" value="ECO:0007669"/>
    <property type="project" value="UniProtKB-SubCell"/>
</dbReference>
<dbReference type="InterPro" id="IPR036259">
    <property type="entry name" value="MFS_trans_sf"/>
</dbReference>
<evidence type="ECO:0000256" key="10">
    <source>
        <dbReference type="ARBA" id="ARBA00023125"/>
    </source>
</evidence>
<keyword evidence="4" id="KW-0132">Cell division</keyword>
<dbReference type="InterPro" id="IPR002543">
    <property type="entry name" value="FtsK_dom"/>
</dbReference>
<dbReference type="Gene3D" id="1.10.10.10">
    <property type="entry name" value="Winged helix-like DNA-binding domain superfamily/Winged helix DNA-binding domain"/>
    <property type="match status" value="1"/>
</dbReference>
<keyword evidence="8 13" id="KW-0067">ATP-binding</keyword>
<dbReference type="Pfam" id="PF13491">
    <property type="entry name" value="FtsK_4TM"/>
    <property type="match status" value="1"/>
</dbReference>
<keyword evidence="3" id="KW-1003">Cell membrane</keyword>
<dbReference type="InterPro" id="IPR018541">
    <property type="entry name" value="Ftsk_gamma"/>
</dbReference>
<dbReference type="PANTHER" id="PTHR22683">
    <property type="entry name" value="SPORULATION PROTEIN RELATED"/>
    <property type="match status" value="1"/>
</dbReference>
<dbReference type="SUPFAM" id="SSF52540">
    <property type="entry name" value="P-loop containing nucleoside triphosphate hydrolases"/>
    <property type="match status" value="1"/>
</dbReference>
<feature type="transmembrane region" description="Helical" evidence="15">
    <location>
        <begin position="94"/>
        <end position="114"/>
    </location>
</feature>
<dbReference type="Pfam" id="PF09397">
    <property type="entry name" value="FtsK_gamma"/>
    <property type="match status" value="1"/>
</dbReference>
<evidence type="ECO:0000256" key="14">
    <source>
        <dbReference type="SAM" id="MobiDB-lite"/>
    </source>
</evidence>
<dbReference type="GO" id="GO:0003677">
    <property type="term" value="F:DNA binding"/>
    <property type="evidence" value="ECO:0007669"/>
    <property type="project" value="UniProtKB-KW"/>
</dbReference>
<evidence type="ECO:0000256" key="13">
    <source>
        <dbReference type="PROSITE-ProRule" id="PRU00289"/>
    </source>
</evidence>
<feature type="domain" description="FtsK" evidence="16">
    <location>
        <begin position="422"/>
        <end position="612"/>
    </location>
</feature>
<gene>
    <name evidence="17" type="ORF">COX22_03730</name>
</gene>
<keyword evidence="6 13" id="KW-0547">Nucleotide-binding</keyword>
<accession>A0A2G9ZMJ5</accession>
<keyword evidence="11 15" id="KW-0472">Membrane</keyword>
<evidence type="ECO:0000256" key="1">
    <source>
        <dbReference type="ARBA" id="ARBA00004651"/>
    </source>
</evidence>
<sequence length="878" mass="97180">MAKKKWHRKGLGDYLSWPKMDMGVSAETKKGIFNVFLFAFGGFSFLSFFGLAGQAGELTSAALIYLFGFGHWFFPVIILLLAFFLLGERYDIAGATYLGLALFILSFQAMLMLFVPVAKWTLALAAGGGGGQIGYYAARLIVKFMGYWGGWLVIICCLLVSLLLIFNTRLPNLIGRDSLLARIFSPLVFLSRKIFRRAPDINKPEEEEEEEEEEKAEEDKEDSSDEEEEEEEEDKEDLDDDNGEEEETAKKFAANKIFSLAQPLTAETEEEEGDHSLEKLVSWWPLTGQVANFSLGLLSGKIDKPSSGNIKESAEIITRTLKNFNIPVEMKEVKVGPTVTQYAFKPTDGIKLSRITALSNDLALSLAAHPIRIEAPIPNKPYVGVEVPNKTKANVGLKEILASRDFKKAGSQLTIALGKDVAGKIWVDNLAKMPHLLIAGATSSGKSVCLHAIIVSLLFQNNPDDLRLIMVDPKRVELTKYNSIPHLLTPVITDVNKTINSLKWCLNEMDRRLNLLQYWGKQDISAFNGLKNQEAGHLPYIVFVIDELADLMMVAGRDIEAGITRLSQMARAVGIHLILATQRPSVNIITGVIKANMPSRIAFSVASSIDSRTIIDSQGAEKLLGRGDMLYTSFSLPKPRRMQGAFISEEEIRNIVAEIKRKCHRINYLKEVTDNQKVSGFAGAGLKDNDSQDDALLEEAKAVVIRAGKASTSLLQRKLRLGYSRAASIMDALEQAGVIGPPDGSKPREVLISPEEYEAQSGPVMSGAPLHNREEFVAPAEFLPAADEQEEELPGAGEENNSEKEDDDHDNDDSQDEESADDNEEPDSHDQDEEEDDRPEPEAKDDARKKANNGTVSRRSAAPKRPDNPPDFNKYFSR</sequence>
<evidence type="ECO:0000256" key="7">
    <source>
        <dbReference type="ARBA" id="ARBA00022829"/>
    </source>
</evidence>
<feature type="compositionally biased region" description="Basic and acidic residues" evidence="14">
    <location>
        <begin position="840"/>
        <end position="849"/>
    </location>
</feature>
<feature type="transmembrane region" description="Helical" evidence="15">
    <location>
        <begin position="64"/>
        <end position="87"/>
    </location>
</feature>
<evidence type="ECO:0000256" key="12">
    <source>
        <dbReference type="ARBA" id="ARBA00023306"/>
    </source>
</evidence>
<protein>
    <recommendedName>
        <fullName evidence="16">FtsK domain-containing protein</fullName>
    </recommendedName>
</protein>
<dbReference type="InterPro" id="IPR036388">
    <property type="entry name" value="WH-like_DNA-bd_sf"/>
</dbReference>
<dbReference type="EMBL" id="PCSD01000092">
    <property type="protein sequence ID" value="PIP33558.1"/>
    <property type="molecule type" value="Genomic_DNA"/>
</dbReference>
<evidence type="ECO:0000256" key="4">
    <source>
        <dbReference type="ARBA" id="ARBA00022618"/>
    </source>
</evidence>
<evidence type="ECO:0000256" key="8">
    <source>
        <dbReference type="ARBA" id="ARBA00022840"/>
    </source>
</evidence>
<name>A0A2G9ZMJ5_9BACT</name>
<feature type="transmembrane region" description="Helical" evidence="15">
    <location>
        <begin position="32"/>
        <end position="52"/>
    </location>
</feature>
<evidence type="ECO:0000256" key="6">
    <source>
        <dbReference type="ARBA" id="ARBA00022741"/>
    </source>
</evidence>
<dbReference type="GO" id="GO:0007059">
    <property type="term" value="P:chromosome segregation"/>
    <property type="evidence" value="ECO:0007669"/>
    <property type="project" value="UniProtKB-KW"/>
</dbReference>
<evidence type="ECO:0000256" key="15">
    <source>
        <dbReference type="SAM" id="Phobius"/>
    </source>
</evidence>
<feature type="compositionally biased region" description="Acidic residues" evidence="14">
    <location>
        <begin position="205"/>
        <end position="247"/>
    </location>
</feature>
<evidence type="ECO:0000313" key="18">
    <source>
        <dbReference type="Proteomes" id="UP000230729"/>
    </source>
</evidence>
<evidence type="ECO:0000256" key="2">
    <source>
        <dbReference type="ARBA" id="ARBA00006474"/>
    </source>
</evidence>
<feature type="region of interest" description="Disordered" evidence="14">
    <location>
        <begin position="786"/>
        <end position="878"/>
    </location>
</feature>
<evidence type="ECO:0000256" key="3">
    <source>
        <dbReference type="ARBA" id="ARBA00022475"/>
    </source>
</evidence>
<dbReference type="InterPro" id="IPR050206">
    <property type="entry name" value="FtsK/SpoIIIE/SftA"/>
</dbReference>
<dbReference type="Pfam" id="PF17854">
    <property type="entry name" value="FtsK_alpha"/>
    <property type="match status" value="1"/>
</dbReference>
<evidence type="ECO:0000256" key="9">
    <source>
        <dbReference type="ARBA" id="ARBA00022989"/>
    </source>
</evidence>
<organism evidence="17 18">
    <name type="scientific">Candidatus Falkowbacteria bacterium CG23_combo_of_CG06-09_8_20_14_all_49_15</name>
    <dbReference type="NCBI Taxonomy" id="1974572"/>
    <lineage>
        <taxon>Bacteria</taxon>
        <taxon>Candidatus Falkowiibacteriota</taxon>
    </lineage>
</organism>
<dbReference type="AlphaFoldDB" id="A0A2G9ZMJ5"/>
<dbReference type="InterPro" id="IPR036390">
    <property type="entry name" value="WH_DNA-bd_sf"/>
</dbReference>
<dbReference type="GO" id="GO:0005524">
    <property type="term" value="F:ATP binding"/>
    <property type="evidence" value="ECO:0007669"/>
    <property type="project" value="UniProtKB-UniRule"/>
</dbReference>
<dbReference type="PANTHER" id="PTHR22683:SF41">
    <property type="entry name" value="DNA TRANSLOCASE FTSK"/>
    <property type="match status" value="1"/>
</dbReference>
<keyword evidence="12" id="KW-0131">Cell cycle</keyword>
<dbReference type="InterPro" id="IPR041027">
    <property type="entry name" value="FtsK_alpha"/>
</dbReference>
<evidence type="ECO:0000313" key="17">
    <source>
        <dbReference type="EMBL" id="PIP33558.1"/>
    </source>
</evidence>
<dbReference type="PROSITE" id="PS50901">
    <property type="entry name" value="FTSK"/>
    <property type="match status" value="1"/>
</dbReference>
<evidence type="ECO:0000256" key="5">
    <source>
        <dbReference type="ARBA" id="ARBA00022692"/>
    </source>
</evidence>
<keyword evidence="5 15" id="KW-0812">Transmembrane</keyword>
<evidence type="ECO:0000259" key="16">
    <source>
        <dbReference type="PROSITE" id="PS50901"/>
    </source>
</evidence>
<reference evidence="17 18" key="1">
    <citation type="submission" date="2017-09" db="EMBL/GenBank/DDBJ databases">
        <title>Depth-based differentiation of microbial function through sediment-hosted aquifers and enrichment of novel symbionts in the deep terrestrial subsurface.</title>
        <authorList>
            <person name="Probst A.J."/>
            <person name="Ladd B."/>
            <person name="Jarett J.K."/>
            <person name="Geller-Mcgrath D.E."/>
            <person name="Sieber C.M."/>
            <person name="Emerson J.B."/>
            <person name="Anantharaman K."/>
            <person name="Thomas B.C."/>
            <person name="Malmstrom R."/>
            <person name="Stieglmeier M."/>
            <person name="Klingl A."/>
            <person name="Woyke T."/>
            <person name="Ryan C.M."/>
            <person name="Banfield J.F."/>
        </authorList>
    </citation>
    <scope>NUCLEOTIDE SEQUENCE [LARGE SCALE GENOMIC DNA]</scope>
    <source>
        <strain evidence="17">CG23_combo_of_CG06-09_8_20_14_all_49_15</strain>
    </source>
</reference>
<comment type="subcellular location">
    <subcellularLocation>
        <location evidence="1">Cell membrane</location>
        <topology evidence="1">Multi-pass membrane protein</topology>
    </subcellularLocation>
</comment>
<dbReference type="SMART" id="SM00843">
    <property type="entry name" value="Ftsk_gamma"/>
    <property type="match status" value="1"/>
</dbReference>
<dbReference type="InterPro" id="IPR027417">
    <property type="entry name" value="P-loop_NTPase"/>
</dbReference>
<dbReference type="GO" id="GO:0051301">
    <property type="term" value="P:cell division"/>
    <property type="evidence" value="ECO:0007669"/>
    <property type="project" value="UniProtKB-KW"/>
</dbReference>
<dbReference type="SUPFAM" id="SSF46785">
    <property type="entry name" value="Winged helix' DNA-binding domain"/>
    <property type="match status" value="1"/>
</dbReference>
<dbReference type="Gene3D" id="3.30.980.40">
    <property type="match status" value="1"/>
</dbReference>
<dbReference type="CDD" id="cd01127">
    <property type="entry name" value="TrwB_TraG_TraD_VirD4"/>
    <property type="match status" value="1"/>
</dbReference>
<dbReference type="Gene3D" id="3.40.50.300">
    <property type="entry name" value="P-loop containing nucleotide triphosphate hydrolases"/>
    <property type="match status" value="1"/>
</dbReference>
<dbReference type="Pfam" id="PF01580">
    <property type="entry name" value="FtsK_SpoIIIE"/>
    <property type="match status" value="1"/>
</dbReference>
<feature type="transmembrane region" description="Helical" evidence="15">
    <location>
        <begin position="120"/>
        <end position="138"/>
    </location>
</feature>
<keyword evidence="9 15" id="KW-1133">Transmembrane helix</keyword>
<dbReference type="Proteomes" id="UP000230729">
    <property type="component" value="Unassembled WGS sequence"/>
</dbReference>
<dbReference type="InterPro" id="IPR016024">
    <property type="entry name" value="ARM-type_fold"/>
</dbReference>
<keyword evidence="10" id="KW-0238">DNA-binding</keyword>
<feature type="transmembrane region" description="Helical" evidence="15">
    <location>
        <begin position="145"/>
        <end position="166"/>
    </location>
</feature>
<dbReference type="SUPFAM" id="SSF103473">
    <property type="entry name" value="MFS general substrate transporter"/>
    <property type="match status" value="1"/>
</dbReference>
<feature type="region of interest" description="Disordered" evidence="14">
    <location>
        <begin position="201"/>
        <end position="247"/>
    </location>
</feature>
<comment type="caution">
    <text evidence="17">The sequence shown here is derived from an EMBL/GenBank/DDBJ whole genome shotgun (WGS) entry which is preliminary data.</text>
</comment>
<feature type="binding site" evidence="13">
    <location>
        <begin position="440"/>
        <end position="447"/>
    </location>
    <ligand>
        <name>ATP</name>
        <dbReference type="ChEBI" id="CHEBI:30616"/>
    </ligand>
</feature>